<keyword evidence="4 6" id="KW-1133">Transmembrane helix</keyword>
<dbReference type="Pfam" id="PF00884">
    <property type="entry name" value="Sulfatase"/>
    <property type="match status" value="1"/>
</dbReference>
<evidence type="ECO:0000313" key="9">
    <source>
        <dbReference type="Proteomes" id="UP000252038"/>
    </source>
</evidence>
<dbReference type="KEGG" id="chrb:DK843_16315"/>
<dbReference type="Gene3D" id="3.40.720.10">
    <property type="entry name" value="Alkaline Phosphatase, subunit A"/>
    <property type="match status" value="1"/>
</dbReference>
<accession>A0A344UKD6</accession>
<dbReference type="CDD" id="cd16015">
    <property type="entry name" value="LTA_synthase"/>
    <property type="match status" value="1"/>
</dbReference>
<evidence type="ECO:0000256" key="2">
    <source>
        <dbReference type="ARBA" id="ARBA00022475"/>
    </source>
</evidence>
<dbReference type="InterPro" id="IPR050448">
    <property type="entry name" value="OpgB/LTA_synthase_biosynth"/>
</dbReference>
<keyword evidence="5 6" id="KW-0472">Membrane</keyword>
<evidence type="ECO:0000256" key="4">
    <source>
        <dbReference type="ARBA" id="ARBA00022989"/>
    </source>
</evidence>
<dbReference type="EMBL" id="CP029554">
    <property type="protein sequence ID" value="AXE35734.1"/>
    <property type="molecule type" value="Genomic_DNA"/>
</dbReference>
<feature type="transmembrane region" description="Helical" evidence="6">
    <location>
        <begin position="71"/>
        <end position="104"/>
    </location>
</feature>
<protein>
    <submittedName>
        <fullName evidence="8">Phosphatidylglycerol--membrane-oligosaccharide glycerophosphotransferase</fullName>
    </submittedName>
</protein>
<evidence type="ECO:0000256" key="1">
    <source>
        <dbReference type="ARBA" id="ARBA00004651"/>
    </source>
</evidence>
<feature type="transmembrane region" description="Helical" evidence="6">
    <location>
        <begin position="116"/>
        <end position="135"/>
    </location>
</feature>
<evidence type="ECO:0000256" key="5">
    <source>
        <dbReference type="ARBA" id="ARBA00023136"/>
    </source>
</evidence>
<reference evidence="8 9" key="1">
    <citation type="submission" date="2018-05" db="EMBL/GenBank/DDBJ databases">
        <title>Genome sequencing, assembly and analysis of the novel insecticidal bacterium, Chromobacterium phragmitis.</title>
        <authorList>
            <person name="Sparks M.E."/>
            <person name="Blackburn M.B."/>
            <person name="Gundersen-Rindal D.E."/>
        </authorList>
    </citation>
    <scope>NUCLEOTIDE SEQUENCE [LARGE SCALE GENOMIC DNA]</scope>
    <source>
        <strain evidence="8">IIBBL 274-1</strain>
    </source>
</reference>
<dbReference type="PROSITE" id="PS51257">
    <property type="entry name" value="PROKAR_LIPOPROTEIN"/>
    <property type="match status" value="1"/>
</dbReference>
<dbReference type="RefSeq" id="WP_114073792.1">
    <property type="nucleotide sequence ID" value="NZ_CP029554.1"/>
</dbReference>
<evidence type="ECO:0000313" key="8">
    <source>
        <dbReference type="EMBL" id="AXE35734.1"/>
    </source>
</evidence>
<keyword evidence="8" id="KW-0808">Transferase</keyword>
<evidence type="ECO:0000256" key="3">
    <source>
        <dbReference type="ARBA" id="ARBA00022692"/>
    </source>
</evidence>
<feature type="transmembrane region" description="Helical" evidence="6">
    <location>
        <begin position="12"/>
        <end position="32"/>
    </location>
</feature>
<dbReference type="AlphaFoldDB" id="A0A344UKD6"/>
<dbReference type="SUPFAM" id="SSF53649">
    <property type="entry name" value="Alkaline phosphatase-like"/>
    <property type="match status" value="1"/>
</dbReference>
<evidence type="ECO:0000256" key="6">
    <source>
        <dbReference type="SAM" id="Phobius"/>
    </source>
</evidence>
<comment type="subcellular location">
    <subcellularLocation>
        <location evidence="1">Cell membrane</location>
        <topology evidence="1">Multi-pass membrane protein</topology>
    </subcellularLocation>
</comment>
<proteinExistence type="predicted"/>
<dbReference type="PANTHER" id="PTHR47371">
    <property type="entry name" value="LIPOTEICHOIC ACID SYNTHASE"/>
    <property type="match status" value="1"/>
</dbReference>
<dbReference type="PANTHER" id="PTHR47371:SF3">
    <property type="entry name" value="PHOSPHOGLYCEROL TRANSFERASE I"/>
    <property type="match status" value="1"/>
</dbReference>
<feature type="domain" description="Sulfatase N-terminal" evidence="7">
    <location>
        <begin position="166"/>
        <end position="448"/>
    </location>
</feature>
<evidence type="ECO:0000259" key="7">
    <source>
        <dbReference type="Pfam" id="PF00884"/>
    </source>
</evidence>
<dbReference type="Proteomes" id="UP000252038">
    <property type="component" value="Chromosome"/>
</dbReference>
<dbReference type="InterPro" id="IPR017850">
    <property type="entry name" value="Alkaline_phosphatase_core_sf"/>
</dbReference>
<sequence length="501" mass="55839">MDAKWEVVLKNVARFLILFAAMVMAFGCYWVRNKFGEITWEQLLFHLQIAEDGLADADAGLVRSFARQMGWALLVTILLMVPIRGYASVGRGVAWCLAYCRLGVRKVYLITRDWRVLALMLAGSLLFAGETFGALDLLERSDQGELFGKHYVDPSIVELQAHGRGNLVLVYVESLETAYADDKLFDRNLLKDLQELAPPATGSKIAFSDMYQSVGTGWTIAGIVSTQCGVPLHSVLLGDGNKQGEMVSKFMPGATCLSDLLKHHGYRNVFMHGPYNAFAGVGTFMRTHSYDEVYGREFWQHGYASQHINGWGLYDADLLNEGSKKFDDLVKKKQPFNLTLLTIDTHGPDGFLSPECQSMGYRGFNGVVECTANKVAKFVRHIQASPAAKSTTIVVMGDHLAMRNPVSDILAKTERRRIFNLLLTPERMSPAIGSVSRFDMLPTMLAAMGWEIPQNKLGLGYNAFSSEAASRSKDWQQQLEVIAGNKSPRYLALWREHVSKE</sequence>
<dbReference type="GO" id="GO:0016740">
    <property type="term" value="F:transferase activity"/>
    <property type="evidence" value="ECO:0007669"/>
    <property type="project" value="UniProtKB-KW"/>
</dbReference>
<dbReference type="InterPro" id="IPR000917">
    <property type="entry name" value="Sulfatase_N"/>
</dbReference>
<keyword evidence="2" id="KW-1003">Cell membrane</keyword>
<gene>
    <name evidence="8" type="ORF">DK843_16315</name>
</gene>
<name>A0A344UKD6_9NEIS</name>
<dbReference type="GO" id="GO:0005886">
    <property type="term" value="C:plasma membrane"/>
    <property type="evidence" value="ECO:0007669"/>
    <property type="project" value="UniProtKB-SubCell"/>
</dbReference>
<keyword evidence="3 6" id="KW-0812">Transmembrane</keyword>
<organism evidence="8 9">
    <name type="scientific">Chromobacterium phragmitis</name>
    <dbReference type="NCBI Taxonomy" id="2202141"/>
    <lineage>
        <taxon>Bacteria</taxon>
        <taxon>Pseudomonadati</taxon>
        <taxon>Pseudomonadota</taxon>
        <taxon>Betaproteobacteria</taxon>
        <taxon>Neisseriales</taxon>
        <taxon>Chromobacteriaceae</taxon>
        <taxon>Chromobacterium</taxon>
    </lineage>
</organism>